<name>A0A2N5V8F1_9BASI</name>
<accession>A0A2N5V8F1</accession>
<reference evidence="1 2" key="1">
    <citation type="submission" date="2017-11" db="EMBL/GenBank/DDBJ databases">
        <title>De novo assembly and phasing of dikaryotic genomes from two isolates of Puccinia coronata f. sp. avenae, the causal agent of oat crown rust.</title>
        <authorList>
            <person name="Miller M.E."/>
            <person name="Zhang Y."/>
            <person name="Omidvar V."/>
            <person name="Sperschneider J."/>
            <person name="Schwessinger B."/>
            <person name="Raley C."/>
            <person name="Palmer J.M."/>
            <person name="Garnica D."/>
            <person name="Upadhyaya N."/>
            <person name="Rathjen J."/>
            <person name="Taylor J.M."/>
            <person name="Park R.F."/>
            <person name="Dodds P.N."/>
            <person name="Hirsch C.D."/>
            <person name="Kianian S.F."/>
            <person name="Figueroa M."/>
        </authorList>
    </citation>
    <scope>NUCLEOTIDE SEQUENCE [LARGE SCALE GENOMIC DNA]</scope>
    <source>
        <strain evidence="1">12SD80</strain>
    </source>
</reference>
<comment type="caution">
    <text evidence="1">The sequence shown here is derived from an EMBL/GenBank/DDBJ whole genome shotgun (WGS) entry which is preliminary data.</text>
</comment>
<proteinExistence type="predicted"/>
<gene>
    <name evidence="1" type="ORF">PCASD_03771</name>
</gene>
<protein>
    <submittedName>
        <fullName evidence="1">Uncharacterized protein</fullName>
    </submittedName>
</protein>
<dbReference type="EMBL" id="PGCI01000041">
    <property type="protein sequence ID" value="PLW46281.1"/>
    <property type="molecule type" value="Genomic_DNA"/>
</dbReference>
<evidence type="ECO:0000313" key="1">
    <source>
        <dbReference type="EMBL" id="PLW46281.1"/>
    </source>
</evidence>
<dbReference type="AlphaFoldDB" id="A0A2N5V8F1"/>
<evidence type="ECO:0000313" key="2">
    <source>
        <dbReference type="Proteomes" id="UP000235392"/>
    </source>
</evidence>
<sequence length="349" mass="39881">MFLKGFTLVHTLFAMIHSPQHPRHWLWPFESDGSIHSPCSILCLFIGLDLNRPATAFIPIVQAQDEQGTRKVGNAEIPQHYLLKNVCFECPTYKSVSTAQQDMTHPERTSINPTGTFPTWIGTALLLGYAYSSLLGHHHHQFKPYILSQNLFAWQEDTKSSGKGVMTKMFSKLGFKNDEDLSKEDQRELAKWLDVIYHPRNTKDFLMGLQMGPDTPKFFTGLTQDKNKPAGKLVSKFSQATNARQRDKTQLMIVEVMNQIGKLAEHSELRVQEKTKLAAYVKALADITGSRQRYLSRQSDFERENITHVLRNWSKLRNQADNSAKPLLEALYELLTRPNDSVIQTARHQ</sequence>
<organism evidence="1 2">
    <name type="scientific">Puccinia coronata f. sp. avenae</name>
    <dbReference type="NCBI Taxonomy" id="200324"/>
    <lineage>
        <taxon>Eukaryota</taxon>
        <taxon>Fungi</taxon>
        <taxon>Dikarya</taxon>
        <taxon>Basidiomycota</taxon>
        <taxon>Pucciniomycotina</taxon>
        <taxon>Pucciniomycetes</taxon>
        <taxon>Pucciniales</taxon>
        <taxon>Pucciniaceae</taxon>
        <taxon>Puccinia</taxon>
    </lineage>
</organism>
<dbReference type="Proteomes" id="UP000235392">
    <property type="component" value="Unassembled WGS sequence"/>
</dbReference>